<dbReference type="RefSeq" id="XP_033574518.1">
    <property type="nucleotide sequence ID" value="XM_033728924.1"/>
</dbReference>
<name>A0A6A6YHS8_9PEZI</name>
<accession>A0A6A6YHS8</accession>
<dbReference type="AlphaFoldDB" id="A0A6A6YHS8"/>
<sequence>MESFTNPPADELPVERATQQLVAQTSLKPNTEFEGPFSVTTYGASAALEISNVIQDHEPVFTDDDQLANVPEDQWLQIPLVDDLSSAKLAHRVYLLGPQLGPQERALVDAEFDKLDQLHEQGRMEWSGPTRFGFPVFVV</sequence>
<evidence type="ECO:0000313" key="2">
    <source>
        <dbReference type="Proteomes" id="UP000504636"/>
    </source>
</evidence>
<reference evidence="3" key="2">
    <citation type="submission" date="2020-04" db="EMBL/GenBank/DDBJ databases">
        <authorList>
            <consortium name="NCBI Genome Project"/>
        </authorList>
    </citation>
    <scope>NUCLEOTIDE SEQUENCE</scope>
    <source>
        <strain evidence="3">CBS 304.34</strain>
    </source>
</reference>
<reference evidence="1 3" key="1">
    <citation type="journal article" date="2020" name="Stud. Mycol.">
        <title>101 Dothideomycetes genomes: a test case for predicting lifestyles and emergence of pathogens.</title>
        <authorList>
            <person name="Haridas S."/>
            <person name="Albert R."/>
            <person name="Binder M."/>
            <person name="Bloem J."/>
            <person name="Labutti K."/>
            <person name="Salamov A."/>
            <person name="Andreopoulos B."/>
            <person name="Baker S."/>
            <person name="Barry K."/>
            <person name="Bills G."/>
            <person name="Bluhm B."/>
            <person name="Cannon C."/>
            <person name="Castanera R."/>
            <person name="Culley D."/>
            <person name="Daum C."/>
            <person name="Ezra D."/>
            <person name="Gonzalez J."/>
            <person name="Henrissat B."/>
            <person name="Kuo A."/>
            <person name="Liang C."/>
            <person name="Lipzen A."/>
            <person name="Lutzoni F."/>
            <person name="Magnuson J."/>
            <person name="Mondo S."/>
            <person name="Nolan M."/>
            <person name="Ohm R."/>
            <person name="Pangilinan J."/>
            <person name="Park H.-J."/>
            <person name="Ramirez L."/>
            <person name="Alfaro M."/>
            <person name="Sun H."/>
            <person name="Tritt A."/>
            <person name="Yoshinaga Y."/>
            <person name="Zwiers L.-H."/>
            <person name="Turgeon B."/>
            <person name="Goodwin S."/>
            <person name="Spatafora J."/>
            <person name="Crous P."/>
            <person name="Grigoriev I."/>
        </authorList>
    </citation>
    <scope>NUCLEOTIDE SEQUENCE</scope>
    <source>
        <strain evidence="1 3">CBS 304.34</strain>
    </source>
</reference>
<reference evidence="3" key="3">
    <citation type="submission" date="2025-04" db="UniProtKB">
        <authorList>
            <consortium name="RefSeq"/>
        </authorList>
    </citation>
    <scope>IDENTIFICATION</scope>
    <source>
        <strain evidence="3">CBS 304.34</strain>
    </source>
</reference>
<proteinExistence type="predicted"/>
<organism evidence="1">
    <name type="scientific">Mytilinidion resinicola</name>
    <dbReference type="NCBI Taxonomy" id="574789"/>
    <lineage>
        <taxon>Eukaryota</taxon>
        <taxon>Fungi</taxon>
        <taxon>Dikarya</taxon>
        <taxon>Ascomycota</taxon>
        <taxon>Pezizomycotina</taxon>
        <taxon>Dothideomycetes</taxon>
        <taxon>Pleosporomycetidae</taxon>
        <taxon>Mytilinidiales</taxon>
        <taxon>Mytilinidiaceae</taxon>
        <taxon>Mytilinidion</taxon>
    </lineage>
</organism>
<gene>
    <name evidence="1 3" type="ORF">BDZ99DRAFT_81358</name>
</gene>
<protein>
    <submittedName>
        <fullName evidence="1 3">Uncharacterized protein</fullName>
    </submittedName>
</protein>
<dbReference type="Proteomes" id="UP000504636">
    <property type="component" value="Unplaced"/>
</dbReference>
<evidence type="ECO:0000313" key="3">
    <source>
        <dbReference type="RefSeq" id="XP_033574518.1"/>
    </source>
</evidence>
<dbReference type="EMBL" id="MU003705">
    <property type="protein sequence ID" value="KAF2807554.1"/>
    <property type="molecule type" value="Genomic_DNA"/>
</dbReference>
<keyword evidence="2" id="KW-1185">Reference proteome</keyword>
<evidence type="ECO:0000313" key="1">
    <source>
        <dbReference type="EMBL" id="KAF2807554.1"/>
    </source>
</evidence>
<dbReference type="OrthoDB" id="4358334at2759"/>
<dbReference type="GeneID" id="54469817"/>